<comment type="caution">
    <text evidence="2">The sequence shown here is derived from an EMBL/GenBank/DDBJ whole genome shotgun (WGS) entry which is preliminary data.</text>
</comment>
<proteinExistence type="predicted"/>
<dbReference type="PRINTS" id="PR00038">
    <property type="entry name" value="HTHLUXR"/>
</dbReference>
<name>A0ABU5DQL2_9BURK</name>
<dbReference type="InterPro" id="IPR036388">
    <property type="entry name" value="WH-like_DNA-bd_sf"/>
</dbReference>
<reference evidence="2 3" key="1">
    <citation type="submission" date="2023-11" db="EMBL/GenBank/DDBJ databases">
        <title>Paucibacter sp. nov., isolated from fresh soil in Korea.</title>
        <authorList>
            <person name="Le N.T.T."/>
        </authorList>
    </citation>
    <scope>NUCLEOTIDE SEQUENCE [LARGE SCALE GENOMIC DNA]</scope>
    <source>
        <strain evidence="2 3">R3-3</strain>
    </source>
</reference>
<dbReference type="InterPro" id="IPR000792">
    <property type="entry name" value="Tscrpt_reg_LuxR_C"/>
</dbReference>
<dbReference type="SMART" id="SM00421">
    <property type="entry name" value="HTH_LUXR"/>
    <property type="match status" value="1"/>
</dbReference>
<accession>A0ABU5DQL2</accession>
<evidence type="ECO:0000313" key="2">
    <source>
        <dbReference type="EMBL" id="MDY0747991.1"/>
    </source>
</evidence>
<dbReference type="InterPro" id="IPR016032">
    <property type="entry name" value="Sig_transdc_resp-reg_C-effctor"/>
</dbReference>
<dbReference type="EMBL" id="JAXCLA010000009">
    <property type="protein sequence ID" value="MDY0747991.1"/>
    <property type="molecule type" value="Genomic_DNA"/>
</dbReference>
<keyword evidence="3" id="KW-1185">Reference proteome</keyword>
<dbReference type="SUPFAM" id="SSF46894">
    <property type="entry name" value="C-terminal effector domain of the bipartite response regulators"/>
    <property type="match status" value="1"/>
</dbReference>
<dbReference type="Gene3D" id="1.10.10.10">
    <property type="entry name" value="Winged helix-like DNA-binding domain superfamily/Winged helix DNA-binding domain"/>
    <property type="match status" value="1"/>
</dbReference>
<evidence type="ECO:0000313" key="3">
    <source>
        <dbReference type="Proteomes" id="UP001285263"/>
    </source>
</evidence>
<sequence length="204" mass="22243">MLSFNEAAGGHSRSDHLLSTLPQPLLAALPDRRIVFANSSAERMFYEGHASCTASRLMSFGQLKAGQLEGLLNQASCGHSTHTGLWFAPGQRTGWLDISIASPSLSHGAAWPTGCLLLLVHMDEPALSQRARIDALCQQCRLTTTERYVLLLLADGLAVEQAAEHLGLKISTLRSHVRNLLGKTRAPSLMQLVRWIGSAEYMQQ</sequence>
<feature type="domain" description="HTH luxR-type" evidence="1">
    <location>
        <begin position="135"/>
        <end position="200"/>
    </location>
</feature>
<evidence type="ECO:0000259" key="1">
    <source>
        <dbReference type="PROSITE" id="PS50043"/>
    </source>
</evidence>
<organism evidence="2 3">
    <name type="scientific">Roseateles agri</name>
    <dbReference type="NCBI Taxonomy" id="3098619"/>
    <lineage>
        <taxon>Bacteria</taxon>
        <taxon>Pseudomonadati</taxon>
        <taxon>Pseudomonadota</taxon>
        <taxon>Betaproteobacteria</taxon>
        <taxon>Burkholderiales</taxon>
        <taxon>Sphaerotilaceae</taxon>
        <taxon>Roseateles</taxon>
    </lineage>
</organism>
<dbReference type="CDD" id="cd06170">
    <property type="entry name" value="LuxR_C_like"/>
    <property type="match status" value="1"/>
</dbReference>
<dbReference type="Proteomes" id="UP001285263">
    <property type="component" value="Unassembled WGS sequence"/>
</dbReference>
<protein>
    <submittedName>
        <fullName evidence="2">Helix-turn-helix transcriptional regulator</fullName>
    </submittedName>
</protein>
<dbReference type="PROSITE" id="PS50043">
    <property type="entry name" value="HTH_LUXR_2"/>
    <property type="match status" value="1"/>
</dbReference>
<gene>
    <name evidence="2" type="ORF">SNE35_26055</name>
</gene>
<dbReference type="Pfam" id="PF00196">
    <property type="entry name" value="GerE"/>
    <property type="match status" value="1"/>
</dbReference>
<dbReference type="RefSeq" id="WP_320425959.1">
    <property type="nucleotide sequence ID" value="NZ_JAXCLA010000009.1"/>
</dbReference>